<dbReference type="PROSITE" id="PS50888">
    <property type="entry name" value="BHLH"/>
    <property type="match status" value="1"/>
</dbReference>
<organism evidence="9 10">
    <name type="scientific">Heracleum sosnowskyi</name>
    <dbReference type="NCBI Taxonomy" id="360622"/>
    <lineage>
        <taxon>Eukaryota</taxon>
        <taxon>Viridiplantae</taxon>
        <taxon>Streptophyta</taxon>
        <taxon>Embryophyta</taxon>
        <taxon>Tracheophyta</taxon>
        <taxon>Spermatophyta</taxon>
        <taxon>Magnoliopsida</taxon>
        <taxon>eudicotyledons</taxon>
        <taxon>Gunneridae</taxon>
        <taxon>Pentapetalae</taxon>
        <taxon>asterids</taxon>
        <taxon>campanulids</taxon>
        <taxon>Apiales</taxon>
        <taxon>Apiaceae</taxon>
        <taxon>Apioideae</taxon>
        <taxon>apioid superclade</taxon>
        <taxon>Tordylieae</taxon>
        <taxon>Tordyliinae</taxon>
        <taxon>Heracleum</taxon>
    </lineage>
</organism>
<evidence type="ECO:0000256" key="6">
    <source>
        <dbReference type="ARBA" id="ARBA00023242"/>
    </source>
</evidence>
<gene>
    <name evidence="9" type="ORF">POM88_009473</name>
</gene>
<comment type="subunit">
    <text evidence="2">Homodimer.</text>
</comment>
<keyword evidence="3" id="KW-0805">Transcription regulation</keyword>
<dbReference type="CDD" id="cd18914">
    <property type="entry name" value="bHLH_AtORG2_like"/>
    <property type="match status" value="1"/>
</dbReference>
<proteinExistence type="predicted"/>
<evidence type="ECO:0000256" key="5">
    <source>
        <dbReference type="ARBA" id="ARBA00023163"/>
    </source>
</evidence>
<evidence type="ECO:0000256" key="2">
    <source>
        <dbReference type="ARBA" id="ARBA00011738"/>
    </source>
</evidence>
<reference evidence="9" key="1">
    <citation type="submission" date="2023-02" db="EMBL/GenBank/DDBJ databases">
        <title>Genome of toxic invasive species Heracleum sosnowskyi carries increased number of genes despite the absence of recent whole-genome duplications.</title>
        <authorList>
            <person name="Schelkunov M."/>
            <person name="Shtratnikova V."/>
            <person name="Makarenko M."/>
            <person name="Klepikova A."/>
            <person name="Omelchenko D."/>
            <person name="Novikova G."/>
            <person name="Obukhova E."/>
            <person name="Bogdanov V."/>
            <person name="Penin A."/>
            <person name="Logacheva M."/>
        </authorList>
    </citation>
    <scope>NUCLEOTIDE SEQUENCE</scope>
    <source>
        <strain evidence="9">Hsosn_3</strain>
        <tissue evidence="9">Leaf</tissue>
    </source>
</reference>
<evidence type="ECO:0000259" key="8">
    <source>
        <dbReference type="PROSITE" id="PS50888"/>
    </source>
</evidence>
<evidence type="ECO:0000256" key="1">
    <source>
        <dbReference type="ARBA" id="ARBA00004123"/>
    </source>
</evidence>
<dbReference type="InterPro" id="IPR015660">
    <property type="entry name" value="MASH1/Ascl1a-like"/>
</dbReference>
<keyword evidence="4" id="KW-0238">DNA-binding</keyword>
<dbReference type="Proteomes" id="UP001237642">
    <property type="component" value="Unassembled WGS sequence"/>
</dbReference>
<dbReference type="GO" id="GO:0046983">
    <property type="term" value="F:protein dimerization activity"/>
    <property type="evidence" value="ECO:0007669"/>
    <property type="project" value="InterPro"/>
</dbReference>
<accession>A0AAD8JBU1</accession>
<dbReference type="FunFam" id="4.10.280.10:FF:000085">
    <property type="entry name" value="Transcription factor bHLH126"/>
    <property type="match status" value="1"/>
</dbReference>
<evidence type="ECO:0000256" key="4">
    <source>
        <dbReference type="ARBA" id="ARBA00023125"/>
    </source>
</evidence>
<sequence>MYFFNHGDELVFQIQNDNPNPEQQTIPQDLVMNQASSQGGKKRHGKESLSIGQDSKDDERSKKIMHREIERQRRQEMGKLHGSLRSLLPLEFIKGKRSISDHMEQAVNYINHLHGSIRELNVKKDMLKVSKPIVTDPGSRSSNLCLLDDNNYDINVTVTHSFCGVEIIITSGLMEEKLSLSRVMQVLIQEGELNITSCASTRVKDGLLHTIRAEGNNPSSINTSELQKKLCDVLRG</sequence>
<comment type="subcellular location">
    <subcellularLocation>
        <location evidence="1">Nucleus</location>
    </subcellularLocation>
</comment>
<keyword evidence="6" id="KW-0539">Nucleus</keyword>
<dbReference type="Pfam" id="PF00010">
    <property type="entry name" value="HLH"/>
    <property type="match status" value="1"/>
</dbReference>
<dbReference type="Gene3D" id="4.10.280.10">
    <property type="entry name" value="Helix-loop-helix DNA-binding domain"/>
    <property type="match status" value="1"/>
</dbReference>
<dbReference type="AlphaFoldDB" id="A0AAD8JBU1"/>
<dbReference type="InterPro" id="IPR036638">
    <property type="entry name" value="HLH_DNA-bd_sf"/>
</dbReference>
<dbReference type="SUPFAM" id="SSF47459">
    <property type="entry name" value="HLH, helix-loop-helix DNA-binding domain"/>
    <property type="match status" value="1"/>
</dbReference>
<evidence type="ECO:0000256" key="3">
    <source>
        <dbReference type="ARBA" id="ARBA00023015"/>
    </source>
</evidence>
<evidence type="ECO:0000313" key="9">
    <source>
        <dbReference type="EMBL" id="KAK1399610.1"/>
    </source>
</evidence>
<dbReference type="PANTHER" id="PTHR13935:SF106">
    <property type="entry name" value="ACHAETE-SCUTE COMPLEX PROTEIN T5-RELATED"/>
    <property type="match status" value="1"/>
</dbReference>
<dbReference type="GO" id="GO:0090575">
    <property type="term" value="C:RNA polymerase II transcription regulator complex"/>
    <property type="evidence" value="ECO:0007669"/>
    <property type="project" value="TreeGrafter"/>
</dbReference>
<feature type="domain" description="BHLH" evidence="8">
    <location>
        <begin position="61"/>
        <end position="113"/>
    </location>
</feature>
<reference evidence="9" key="2">
    <citation type="submission" date="2023-05" db="EMBL/GenBank/DDBJ databases">
        <authorList>
            <person name="Schelkunov M.I."/>
        </authorList>
    </citation>
    <scope>NUCLEOTIDE SEQUENCE</scope>
    <source>
        <strain evidence="9">Hsosn_3</strain>
        <tissue evidence="9">Leaf</tissue>
    </source>
</reference>
<evidence type="ECO:0000256" key="7">
    <source>
        <dbReference type="SAM" id="MobiDB-lite"/>
    </source>
</evidence>
<comment type="caution">
    <text evidence="9">The sequence shown here is derived from an EMBL/GenBank/DDBJ whole genome shotgun (WGS) entry which is preliminary data.</text>
</comment>
<keyword evidence="10" id="KW-1185">Reference proteome</keyword>
<feature type="region of interest" description="Disordered" evidence="7">
    <location>
        <begin position="34"/>
        <end position="62"/>
    </location>
</feature>
<dbReference type="GO" id="GO:0000981">
    <property type="term" value="F:DNA-binding transcription factor activity, RNA polymerase II-specific"/>
    <property type="evidence" value="ECO:0007669"/>
    <property type="project" value="TreeGrafter"/>
</dbReference>
<dbReference type="EMBL" id="JAUIZM010000002">
    <property type="protein sequence ID" value="KAK1399610.1"/>
    <property type="molecule type" value="Genomic_DNA"/>
</dbReference>
<name>A0AAD8JBU1_9APIA</name>
<dbReference type="PANTHER" id="PTHR13935">
    <property type="entry name" value="ACHAETE-SCUTE TRANSCRIPTION FACTOR-RELATED"/>
    <property type="match status" value="1"/>
</dbReference>
<protein>
    <submittedName>
        <fullName evidence="9">Achaete-scute transcription factor-related</fullName>
    </submittedName>
</protein>
<dbReference type="GO" id="GO:0000977">
    <property type="term" value="F:RNA polymerase II transcription regulatory region sequence-specific DNA binding"/>
    <property type="evidence" value="ECO:0007669"/>
    <property type="project" value="TreeGrafter"/>
</dbReference>
<dbReference type="InterPro" id="IPR011598">
    <property type="entry name" value="bHLH_dom"/>
</dbReference>
<evidence type="ECO:0000313" key="10">
    <source>
        <dbReference type="Proteomes" id="UP001237642"/>
    </source>
</evidence>
<keyword evidence="5" id="KW-0804">Transcription</keyword>